<evidence type="ECO:0000313" key="6">
    <source>
        <dbReference type="Proteomes" id="UP000732399"/>
    </source>
</evidence>
<dbReference type="Gene3D" id="1.10.10.10">
    <property type="entry name" value="Winged helix-like DNA-binding domain superfamily/Winged helix DNA-binding domain"/>
    <property type="match status" value="1"/>
</dbReference>
<sequence>MKLEKVTKERRWYDDACGTALALEFVGERWSLLVMRELVYGPRRFGEIRANLPGISANVLTQRLESLEAAGILVRRRLPSPANVQVYDLTDWGRDAAPLIRDLGRWAARSPRHDPLLFMSPASMMMSFDALMDRERARGVRLTVGCRFPGDGFVVDVDDGRLSVRRGEAAAVDATFEGDTMALRVTVYGKMPFGGEGGATVTGDLAAAQRFVDLFRLPEKIA</sequence>
<proteinExistence type="predicted"/>
<dbReference type="EMBL" id="JAAVJH010000002">
    <property type="protein sequence ID" value="NJR77940.1"/>
    <property type="molecule type" value="Genomic_DNA"/>
</dbReference>
<evidence type="ECO:0000259" key="4">
    <source>
        <dbReference type="PROSITE" id="PS51118"/>
    </source>
</evidence>
<feature type="domain" description="HTH hxlR-type" evidence="4">
    <location>
        <begin position="17"/>
        <end position="115"/>
    </location>
</feature>
<comment type="caution">
    <text evidence="5">The sequence shown here is derived from an EMBL/GenBank/DDBJ whole genome shotgun (WGS) entry which is preliminary data.</text>
</comment>
<keyword evidence="6" id="KW-1185">Reference proteome</keyword>
<dbReference type="SUPFAM" id="SSF55718">
    <property type="entry name" value="SCP-like"/>
    <property type="match status" value="1"/>
</dbReference>
<name>A0ABX1CIW7_9SPHN</name>
<dbReference type="InterPro" id="IPR011991">
    <property type="entry name" value="ArsR-like_HTH"/>
</dbReference>
<evidence type="ECO:0000256" key="1">
    <source>
        <dbReference type="ARBA" id="ARBA00023015"/>
    </source>
</evidence>
<keyword evidence="2" id="KW-0238">DNA-binding</keyword>
<evidence type="ECO:0000256" key="2">
    <source>
        <dbReference type="ARBA" id="ARBA00023125"/>
    </source>
</evidence>
<evidence type="ECO:0000256" key="3">
    <source>
        <dbReference type="ARBA" id="ARBA00023163"/>
    </source>
</evidence>
<dbReference type="InterPro" id="IPR036390">
    <property type="entry name" value="WH_DNA-bd_sf"/>
</dbReference>
<protein>
    <submittedName>
        <fullName evidence="5">Transcriptional regulator</fullName>
    </submittedName>
</protein>
<gene>
    <name evidence="5" type="ORF">HBH26_04825</name>
</gene>
<reference evidence="5 6" key="1">
    <citation type="submission" date="2020-03" db="EMBL/GenBank/DDBJ databases">
        <authorList>
            <person name="Wang L."/>
            <person name="He N."/>
            <person name="Li Y."/>
            <person name="Fang Y."/>
            <person name="Zhang F."/>
        </authorList>
    </citation>
    <scope>NUCLEOTIDE SEQUENCE [LARGE SCALE GENOMIC DNA]</scope>
    <source>
        <strain evidence="5 6">36D10-4-7</strain>
    </source>
</reference>
<dbReference type="Proteomes" id="UP000732399">
    <property type="component" value="Unassembled WGS sequence"/>
</dbReference>
<evidence type="ECO:0000313" key="5">
    <source>
        <dbReference type="EMBL" id="NJR77940.1"/>
    </source>
</evidence>
<dbReference type="PANTHER" id="PTHR33204">
    <property type="entry name" value="TRANSCRIPTIONAL REGULATOR, MARR FAMILY"/>
    <property type="match status" value="1"/>
</dbReference>
<keyword evidence="1" id="KW-0805">Transcription regulation</keyword>
<dbReference type="Pfam" id="PF01638">
    <property type="entry name" value="HxlR"/>
    <property type="match status" value="1"/>
</dbReference>
<dbReference type="RefSeq" id="WP_168133438.1">
    <property type="nucleotide sequence ID" value="NZ_JAAVJH010000002.1"/>
</dbReference>
<dbReference type="InterPro" id="IPR036388">
    <property type="entry name" value="WH-like_DNA-bd_sf"/>
</dbReference>
<accession>A0ABX1CIW7</accession>
<dbReference type="Gene3D" id="3.30.1050.10">
    <property type="entry name" value="SCP2 sterol-binding domain"/>
    <property type="match status" value="1"/>
</dbReference>
<dbReference type="SUPFAM" id="SSF46785">
    <property type="entry name" value="Winged helix' DNA-binding domain"/>
    <property type="match status" value="1"/>
</dbReference>
<dbReference type="InterPro" id="IPR036527">
    <property type="entry name" value="SCP2_sterol-bd_dom_sf"/>
</dbReference>
<keyword evidence="3" id="KW-0804">Transcription</keyword>
<dbReference type="PROSITE" id="PS51118">
    <property type="entry name" value="HTH_HXLR"/>
    <property type="match status" value="1"/>
</dbReference>
<organism evidence="5 6">
    <name type="scientific">Sphingomonas corticis</name>
    <dbReference type="NCBI Taxonomy" id="2722791"/>
    <lineage>
        <taxon>Bacteria</taxon>
        <taxon>Pseudomonadati</taxon>
        <taxon>Pseudomonadota</taxon>
        <taxon>Alphaproteobacteria</taxon>
        <taxon>Sphingomonadales</taxon>
        <taxon>Sphingomonadaceae</taxon>
        <taxon>Sphingomonas</taxon>
    </lineage>
</organism>
<dbReference type="PANTHER" id="PTHR33204:SF18">
    <property type="entry name" value="TRANSCRIPTIONAL REGULATORY PROTEIN"/>
    <property type="match status" value="1"/>
</dbReference>
<dbReference type="CDD" id="cd00090">
    <property type="entry name" value="HTH_ARSR"/>
    <property type="match status" value="1"/>
</dbReference>
<dbReference type="InterPro" id="IPR002577">
    <property type="entry name" value="HTH_HxlR"/>
</dbReference>